<gene>
    <name evidence="7" type="ORF">UCREL1_9722</name>
</gene>
<proteinExistence type="inferred from homology"/>
<dbReference type="InterPro" id="IPR053208">
    <property type="entry name" value="GMC_Oxidoreductase_CD"/>
</dbReference>
<keyword evidence="2" id="KW-0274">FAD</keyword>
<organism evidence="7 8">
    <name type="scientific">Eutypa lata (strain UCR-EL1)</name>
    <name type="common">Grapevine dieback disease fungus</name>
    <name type="synonym">Eutypa armeniacae</name>
    <dbReference type="NCBI Taxonomy" id="1287681"/>
    <lineage>
        <taxon>Eukaryota</taxon>
        <taxon>Fungi</taxon>
        <taxon>Dikarya</taxon>
        <taxon>Ascomycota</taxon>
        <taxon>Pezizomycotina</taxon>
        <taxon>Sordariomycetes</taxon>
        <taxon>Xylariomycetidae</taxon>
        <taxon>Xylariales</taxon>
        <taxon>Diatrypaceae</taxon>
        <taxon>Eutypa</taxon>
    </lineage>
</organism>
<dbReference type="Gene3D" id="3.30.410.10">
    <property type="entry name" value="Cholesterol Oxidase, domain 2"/>
    <property type="match status" value="1"/>
</dbReference>
<accession>M7SAW1</accession>
<dbReference type="Pfam" id="PF16010">
    <property type="entry name" value="CDH-cyt"/>
    <property type="match status" value="1"/>
</dbReference>
<feature type="region of interest" description="Disordered" evidence="3">
    <location>
        <begin position="766"/>
        <end position="854"/>
    </location>
</feature>
<dbReference type="SUPFAM" id="SSF51905">
    <property type="entry name" value="FAD/NAD(P)-binding domain"/>
    <property type="match status" value="1"/>
</dbReference>
<feature type="domain" description="Glucose-methanol-choline oxidoreductase N-terminal" evidence="6">
    <location>
        <begin position="484"/>
        <end position="498"/>
    </location>
</feature>
<evidence type="ECO:0000256" key="2">
    <source>
        <dbReference type="RuleBase" id="RU003968"/>
    </source>
</evidence>
<dbReference type="InterPro" id="IPR036188">
    <property type="entry name" value="FAD/NAD-bd_sf"/>
</dbReference>
<dbReference type="Pfam" id="PF05199">
    <property type="entry name" value="GMC_oxred_C"/>
    <property type="match status" value="1"/>
</dbReference>
<feature type="domain" description="Glucose-methanol-choline oxidoreductase N-terminal" evidence="5">
    <location>
        <begin position="316"/>
        <end position="339"/>
    </location>
</feature>
<evidence type="ECO:0000313" key="7">
    <source>
        <dbReference type="EMBL" id="EMR63314.1"/>
    </source>
</evidence>
<evidence type="ECO:0000259" key="5">
    <source>
        <dbReference type="PROSITE" id="PS00623"/>
    </source>
</evidence>
<dbReference type="InterPro" id="IPR007867">
    <property type="entry name" value="GMC_OxRtase_C"/>
</dbReference>
<dbReference type="CDD" id="cd09630">
    <property type="entry name" value="CDH_like_cytochrome"/>
    <property type="match status" value="1"/>
</dbReference>
<evidence type="ECO:0000256" key="1">
    <source>
        <dbReference type="ARBA" id="ARBA00010790"/>
    </source>
</evidence>
<dbReference type="eggNOG" id="KOG1238">
    <property type="taxonomic scope" value="Eukaryota"/>
</dbReference>
<feature type="signal peptide" evidence="4">
    <location>
        <begin position="1"/>
        <end position="18"/>
    </location>
</feature>
<dbReference type="Gene3D" id="2.60.40.1210">
    <property type="entry name" value="Cellobiose dehydrogenase, cytochrome domain"/>
    <property type="match status" value="1"/>
</dbReference>
<dbReference type="PRINTS" id="PR00411">
    <property type="entry name" value="PNDRDTASEI"/>
</dbReference>
<name>M7SAW1_EUTLA</name>
<evidence type="ECO:0000313" key="8">
    <source>
        <dbReference type="Proteomes" id="UP000012174"/>
    </source>
</evidence>
<dbReference type="EMBL" id="KB707241">
    <property type="protein sequence ID" value="EMR63314.1"/>
    <property type="molecule type" value="Genomic_DNA"/>
</dbReference>
<sequence>MKFSGLLFLSSALGASAAAVNYTDSNSGISFAGFTDPKGECTVGIALPDSPSTDFIANIVGPVDSGDGWAGLDLSTLMANHLLLVAWPNGEEIVISPRLATGYTTPSVYSGDVTLSPIASGTFVNSTHFSATFLCAGCITGGTDSITADADSFTMGYAYSTSAVTDPTDSSSVLSYHSDGFGGFGITAAGAKSSEYATWAAMAESVVENPGTGVGSNSTVPGNSTVTPITTSNVTYDYIIAGAGPAGLVAAGRLAETGASVLLIERGGPSLYLTGGKEVVSWNSSLTAYDIPAMAYYLSSSVGASTYCTDTASMAGCILGGSGTINALMFVKPQDADFDDNWPAGWKAADVRKASDRFFKRNPGTDQPSADGQRYDQGAYDVLSSFLGANDFTSVSSLEEPNKKTDVYAHPPWNIDAHMRGGPLKTYLPLAQAMDNFKLSMNSKVIRAVRNGTWVSGVEIEKEDGSHEIIKVTQGTGKVLLAAGALSTPRILFYSGIGPSAQIEAVPSSVTLPAQSQWIDLPVGEGVMDHPIISITLGTKSGLSSLDSTAFTAPDNSSIGLWNQGSGLLTQGGQRLNFWTSVTSPSDGKTRFLQGTCNSPSADTVKIKLYVTHGLTSSTDLVLDSATGENTVFTGTPYLQTEGDTEAYEGFLDLLIAMAAKPNSTLLLQLSDGSAAPGGITGAELLADLNSTLTSGSHFVRSARMGTSNDSTAVVDTNTKVYGTDNLFVVDASMHPDLPTGNTQAIVMVAAERAVERILALDGKIINDEDGDDDDDDDDGSISDEGASGNNGQQTGGGSPPAGGKKTTAPGAKAGSPVGRIPMTRKGAASRGQRTGAASRRTYSRNLYGHSVHA</sequence>
<dbReference type="KEGG" id="ela:UCREL1_9722"/>
<dbReference type="InterPro" id="IPR015920">
    <property type="entry name" value="Cellobiose_DH-like_cyt"/>
</dbReference>
<dbReference type="OMA" id="FLCEGCI"/>
<protein>
    <submittedName>
        <fullName evidence="7">Putative cellobiose dehydrogenase protein</fullName>
    </submittedName>
</protein>
<comment type="similarity">
    <text evidence="1 2">Belongs to the GMC oxidoreductase family.</text>
</comment>
<evidence type="ECO:0000256" key="3">
    <source>
        <dbReference type="SAM" id="MobiDB-lite"/>
    </source>
</evidence>
<dbReference type="Pfam" id="PF00732">
    <property type="entry name" value="GMC_oxred_N"/>
    <property type="match status" value="1"/>
</dbReference>
<feature type="chain" id="PRO_5004084498" evidence="4">
    <location>
        <begin position="19"/>
        <end position="854"/>
    </location>
</feature>
<dbReference type="PROSITE" id="PS00623">
    <property type="entry name" value="GMC_OXRED_1"/>
    <property type="match status" value="1"/>
</dbReference>
<dbReference type="Proteomes" id="UP000012174">
    <property type="component" value="Unassembled WGS sequence"/>
</dbReference>
<dbReference type="HOGENOM" id="CLU_011025_0_0_1"/>
<keyword evidence="4" id="KW-0732">Signal</keyword>
<dbReference type="PROSITE" id="PS00624">
    <property type="entry name" value="GMC_OXRED_2"/>
    <property type="match status" value="1"/>
</dbReference>
<feature type="compositionally biased region" description="Acidic residues" evidence="3">
    <location>
        <begin position="768"/>
        <end position="782"/>
    </location>
</feature>
<dbReference type="OrthoDB" id="413885at2759"/>
<dbReference type="GO" id="GO:0016614">
    <property type="term" value="F:oxidoreductase activity, acting on CH-OH group of donors"/>
    <property type="evidence" value="ECO:0007669"/>
    <property type="project" value="InterPro"/>
</dbReference>
<keyword evidence="8" id="KW-1185">Reference proteome</keyword>
<dbReference type="AlphaFoldDB" id="M7SAW1"/>
<dbReference type="SUPFAM" id="SSF49344">
    <property type="entry name" value="CBD9-like"/>
    <property type="match status" value="1"/>
</dbReference>
<dbReference type="PANTHER" id="PTHR47190:SF4">
    <property type="entry name" value="DEHYDROGENASE, PUTATIVE-RELATED"/>
    <property type="match status" value="1"/>
</dbReference>
<keyword evidence="2" id="KW-0285">Flavoprotein</keyword>
<dbReference type="GO" id="GO:0050660">
    <property type="term" value="F:flavin adenine dinucleotide binding"/>
    <property type="evidence" value="ECO:0007669"/>
    <property type="project" value="InterPro"/>
</dbReference>
<reference evidence="8" key="1">
    <citation type="journal article" date="2013" name="Genome Announc.">
        <title>Draft genome sequence of the grapevine dieback fungus Eutypa lata UCR-EL1.</title>
        <authorList>
            <person name="Blanco-Ulate B."/>
            <person name="Rolshausen P.E."/>
            <person name="Cantu D."/>
        </authorList>
    </citation>
    <scope>NUCLEOTIDE SEQUENCE [LARGE SCALE GENOMIC DNA]</scope>
    <source>
        <strain evidence="8">UCR-EL1</strain>
    </source>
</reference>
<dbReference type="PANTHER" id="PTHR47190">
    <property type="entry name" value="DEHYDROGENASE, PUTATIVE-RELATED"/>
    <property type="match status" value="1"/>
</dbReference>
<evidence type="ECO:0000259" key="6">
    <source>
        <dbReference type="PROSITE" id="PS00624"/>
    </source>
</evidence>
<dbReference type="SUPFAM" id="SSF54373">
    <property type="entry name" value="FAD-linked reductases, C-terminal domain"/>
    <property type="match status" value="1"/>
</dbReference>
<evidence type="ECO:0000256" key="4">
    <source>
        <dbReference type="SAM" id="SignalP"/>
    </source>
</evidence>
<feature type="compositionally biased region" description="Low complexity" evidence="3">
    <location>
        <begin position="783"/>
        <end position="793"/>
    </location>
</feature>
<dbReference type="InterPro" id="IPR000172">
    <property type="entry name" value="GMC_OxRdtase_N"/>
</dbReference>
<dbReference type="Gene3D" id="3.50.50.60">
    <property type="entry name" value="FAD/NAD(P)-binding domain"/>
    <property type="match status" value="1"/>
</dbReference>